<dbReference type="PRINTS" id="PR00420">
    <property type="entry name" value="RNGMNOXGNASE"/>
</dbReference>
<gene>
    <name evidence="5" type="ORF">ACFFNX_48890</name>
</gene>
<reference evidence="5 6" key="1">
    <citation type="submission" date="2024-09" db="EMBL/GenBank/DDBJ databases">
        <authorList>
            <person name="Sun Q."/>
            <person name="Mori K."/>
        </authorList>
    </citation>
    <scope>NUCLEOTIDE SEQUENCE [LARGE SCALE GENOMIC DNA]</scope>
    <source>
        <strain evidence="5 6">TBRC 0563</strain>
    </source>
</reference>
<evidence type="ECO:0000313" key="5">
    <source>
        <dbReference type="EMBL" id="MFB9840093.1"/>
    </source>
</evidence>
<dbReference type="GO" id="GO:0004497">
    <property type="term" value="F:monooxygenase activity"/>
    <property type="evidence" value="ECO:0007669"/>
    <property type="project" value="UniProtKB-KW"/>
</dbReference>
<dbReference type="Gene3D" id="3.50.50.60">
    <property type="entry name" value="FAD/NAD(P)-binding domain"/>
    <property type="match status" value="1"/>
</dbReference>
<dbReference type="InterPro" id="IPR050641">
    <property type="entry name" value="RIFMO-like"/>
</dbReference>
<evidence type="ECO:0000256" key="2">
    <source>
        <dbReference type="ARBA" id="ARBA00022630"/>
    </source>
</evidence>
<keyword evidence="3" id="KW-0274">FAD</keyword>
<sequence length="345" mass="36633">MEPVDVVVVGAGPTGLTVAGRLAGLGVRALVLDASAGPTRTSNAALVHAATLELYERLGVVDEMVAAGREVRRLRLADRDRTLARVRLTDVPGTYRFALSVPQSTTEEILLRWLDRSGVTVRREHRADAVDEDGDGYVVRGTRRGTPFAARARYVVGADGSHSAVRSAAGLDFPGRTYSSQFVLADVELAGRLPADDEAVVHLSPDGVTVIGRLPGPRHRIIATADAGSEVPEAPGVEFVDALLARRGIDARLTGPPAWSSRFRIHHRVAERFRSGGVFLAGDAAHVHSPAAGQGMNTGIADAYDQATRLAAVLTGQAGEEVLDGYEAARRAAALDVLRFTDRMT</sequence>
<evidence type="ECO:0000256" key="3">
    <source>
        <dbReference type="ARBA" id="ARBA00022827"/>
    </source>
</evidence>
<evidence type="ECO:0000256" key="1">
    <source>
        <dbReference type="ARBA" id="ARBA00001974"/>
    </source>
</evidence>
<dbReference type="InterPro" id="IPR036188">
    <property type="entry name" value="FAD/NAD-bd_sf"/>
</dbReference>
<keyword evidence="2" id="KW-0285">Flavoprotein</keyword>
<dbReference type="PANTHER" id="PTHR43004:SF19">
    <property type="entry name" value="BINDING MONOOXYGENASE, PUTATIVE (JCVI)-RELATED"/>
    <property type="match status" value="1"/>
</dbReference>
<protein>
    <submittedName>
        <fullName evidence="5">FAD-dependent monooxygenase</fullName>
    </submittedName>
</protein>
<feature type="domain" description="FAD-binding" evidence="4">
    <location>
        <begin position="4"/>
        <end position="341"/>
    </location>
</feature>
<keyword evidence="6" id="KW-1185">Reference proteome</keyword>
<keyword evidence="5" id="KW-0503">Monooxygenase</keyword>
<dbReference type="Gene3D" id="3.30.70.2450">
    <property type="match status" value="1"/>
</dbReference>
<proteinExistence type="predicted"/>
<keyword evidence="5" id="KW-0560">Oxidoreductase</keyword>
<evidence type="ECO:0000313" key="6">
    <source>
        <dbReference type="Proteomes" id="UP001589627"/>
    </source>
</evidence>
<dbReference type="Pfam" id="PF01494">
    <property type="entry name" value="FAD_binding_3"/>
    <property type="match status" value="1"/>
</dbReference>
<comment type="caution">
    <text evidence="5">The sequence shown here is derived from an EMBL/GenBank/DDBJ whole genome shotgun (WGS) entry which is preliminary data.</text>
</comment>
<organism evidence="5 6">
    <name type="scientific">Actinoallomurus acaciae</name>
    <dbReference type="NCBI Taxonomy" id="502577"/>
    <lineage>
        <taxon>Bacteria</taxon>
        <taxon>Bacillati</taxon>
        <taxon>Actinomycetota</taxon>
        <taxon>Actinomycetes</taxon>
        <taxon>Streptosporangiales</taxon>
        <taxon>Thermomonosporaceae</taxon>
        <taxon>Actinoallomurus</taxon>
    </lineage>
</organism>
<dbReference type="SUPFAM" id="SSF51905">
    <property type="entry name" value="FAD/NAD(P)-binding domain"/>
    <property type="match status" value="1"/>
</dbReference>
<evidence type="ECO:0000259" key="4">
    <source>
        <dbReference type="Pfam" id="PF01494"/>
    </source>
</evidence>
<dbReference type="InterPro" id="IPR002938">
    <property type="entry name" value="FAD-bd"/>
</dbReference>
<accession>A0ABV5YZH0</accession>
<feature type="non-terminal residue" evidence="5">
    <location>
        <position position="345"/>
    </location>
</feature>
<name>A0ABV5YZH0_9ACTN</name>
<dbReference type="PANTHER" id="PTHR43004">
    <property type="entry name" value="TRK SYSTEM POTASSIUM UPTAKE PROTEIN"/>
    <property type="match status" value="1"/>
</dbReference>
<dbReference type="RefSeq" id="WP_378213308.1">
    <property type="nucleotide sequence ID" value="NZ_JBHLZP010000920.1"/>
</dbReference>
<dbReference type="Proteomes" id="UP001589627">
    <property type="component" value="Unassembled WGS sequence"/>
</dbReference>
<dbReference type="EMBL" id="JBHLZP010000920">
    <property type="protein sequence ID" value="MFB9840093.1"/>
    <property type="molecule type" value="Genomic_DNA"/>
</dbReference>
<comment type="cofactor">
    <cofactor evidence="1">
        <name>FAD</name>
        <dbReference type="ChEBI" id="CHEBI:57692"/>
    </cofactor>
</comment>